<sequence length="47" mass="5159">MRGWKVALEPEGRTSSVTGGMQISIRGQDSKLSRDPTLKGNEVCIRL</sequence>
<protein>
    <submittedName>
        <fullName evidence="2">Uncharacterized protein</fullName>
    </submittedName>
</protein>
<reference evidence="2 3" key="1">
    <citation type="submission" date="2021-10" db="EMBL/GenBank/DDBJ databases">
        <title>Anaerobic single-cell dispensing facilitates the cultivation of human gut bacteria.</title>
        <authorList>
            <person name="Afrizal A."/>
        </authorList>
    </citation>
    <scope>NUCLEOTIDE SEQUENCE [LARGE SCALE GENOMIC DNA]</scope>
    <source>
        <strain evidence="2 3">CLA-AA-H246</strain>
    </source>
</reference>
<accession>A0ABS8EST1</accession>
<evidence type="ECO:0000313" key="2">
    <source>
        <dbReference type="EMBL" id="MCC2148217.1"/>
    </source>
</evidence>
<name>A0ABS8EST1_9FIRM</name>
<evidence type="ECO:0000313" key="3">
    <source>
        <dbReference type="Proteomes" id="UP001299235"/>
    </source>
</evidence>
<dbReference type="EMBL" id="JAJEQE010000005">
    <property type="protein sequence ID" value="MCC2148217.1"/>
    <property type="molecule type" value="Genomic_DNA"/>
</dbReference>
<dbReference type="Proteomes" id="UP001299235">
    <property type="component" value="Unassembled WGS sequence"/>
</dbReference>
<feature type="region of interest" description="Disordered" evidence="1">
    <location>
        <begin position="1"/>
        <end position="34"/>
    </location>
</feature>
<proteinExistence type="predicted"/>
<gene>
    <name evidence="2" type="ORF">LKD42_02945</name>
</gene>
<feature type="compositionally biased region" description="Polar residues" evidence="1">
    <location>
        <begin position="13"/>
        <end position="27"/>
    </location>
</feature>
<organism evidence="2 3">
    <name type="scientific">Hominisplanchenecus faecis</name>
    <dbReference type="NCBI Taxonomy" id="2885351"/>
    <lineage>
        <taxon>Bacteria</taxon>
        <taxon>Bacillati</taxon>
        <taxon>Bacillota</taxon>
        <taxon>Clostridia</taxon>
        <taxon>Lachnospirales</taxon>
        <taxon>Lachnospiraceae</taxon>
        <taxon>Hominisplanchenecus</taxon>
    </lineage>
</organism>
<dbReference type="RefSeq" id="WP_248834779.1">
    <property type="nucleotide sequence ID" value="NZ_JAJEQE010000005.1"/>
</dbReference>
<evidence type="ECO:0000256" key="1">
    <source>
        <dbReference type="SAM" id="MobiDB-lite"/>
    </source>
</evidence>
<comment type="caution">
    <text evidence="2">The sequence shown here is derived from an EMBL/GenBank/DDBJ whole genome shotgun (WGS) entry which is preliminary data.</text>
</comment>
<keyword evidence="3" id="KW-1185">Reference proteome</keyword>